<dbReference type="GeneID" id="23859317"/>
<accession>C9ZLG0</accession>
<evidence type="ECO:0000313" key="3">
    <source>
        <dbReference type="Proteomes" id="UP000002316"/>
    </source>
</evidence>
<proteinExistence type="predicted"/>
<protein>
    <submittedName>
        <fullName evidence="2">Uncharacterized protein</fullName>
    </submittedName>
</protein>
<evidence type="ECO:0000256" key="1">
    <source>
        <dbReference type="SAM" id="Phobius"/>
    </source>
</evidence>
<dbReference type="EMBL" id="FN554966">
    <property type="protein sequence ID" value="CBH10169.1"/>
    <property type="molecule type" value="Genomic_DNA"/>
</dbReference>
<keyword evidence="1" id="KW-0812">Transmembrane</keyword>
<feature type="transmembrane region" description="Helical" evidence="1">
    <location>
        <begin position="86"/>
        <end position="104"/>
    </location>
</feature>
<organism evidence="2 3">
    <name type="scientific">Trypanosoma brucei gambiense (strain MHOM/CI/86/DAL972)</name>
    <dbReference type="NCBI Taxonomy" id="679716"/>
    <lineage>
        <taxon>Eukaryota</taxon>
        <taxon>Discoba</taxon>
        <taxon>Euglenozoa</taxon>
        <taxon>Kinetoplastea</taxon>
        <taxon>Metakinetoplastina</taxon>
        <taxon>Trypanosomatida</taxon>
        <taxon>Trypanosomatidae</taxon>
        <taxon>Trypanosoma</taxon>
    </lineage>
</organism>
<dbReference type="Proteomes" id="UP000002316">
    <property type="component" value="Chromosome 3"/>
</dbReference>
<keyword evidence="1" id="KW-0472">Membrane</keyword>
<dbReference type="RefSeq" id="XP_011772459.1">
    <property type="nucleotide sequence ID" value="XM_011774157.1"/>
</dbReference>
<keyword evidence="1" id="KW-1133">Transmembrane helix</keyword>
<feature type="transmembrane region" description="Helical" evidence="1">
    <location>
        <begin position="20"/>
        <end position="39"/>
    </location>
</feature>
<dbReference type="AlphaFoldDB" id="C9ZLG0"/>
<name>C9ZLG0_TRYB9</name>
<sequence length="132" mass="15364">MPPFFSPHTHTHTPTLFLCYFPPFCFPYIYIYFFFFLSFTVTLDSRVNASCCCFCLLVTRDCRCARFKKFTTGPIRRGFQQSFHNALFFLFPPVVALVTMATMLTSTPQLEGVKQLRIVTEKKERGKTTKKT</sequence>
<gene>
    <name evidence="2" type="ORF">TbgDal_III5110</name>
</gene>
<evidence type="ECO:0000313" key="2">
    <source>
        <dbReference type="EMBL" id="CBH10169.1"/>
    </source>
</evidence>
<reference evidence="3" key="1">
    <citation type="journal article" date="2010" name="PLoS Negl. Trop. Dis.">
        <title>The genome sequence of Trypanosoma brucei gambiense, causative agent of chronic human african trypanosomiasis.</title>
        <authorList>
            <person name="Jackson A.P."/>
            <person name="Sanders M."/>
            <person name="Berry A."/>
            <person name="McQuillan J."/>
            <person name="Aslett M.A."/>
            <person name="Quail M.A."/>
            <person name="Chukualim B."/>
            <person name="Capewell P."/>
            <person name="MacLeod A."/>
            <person name="Melville S.E."/>
            <person name="Gibson W."/>
            <person name="Barry J.D."/>
            <person name="Berriman M."/>
            <person name="Hertz-Fowler C."/>
        </authorList>
    </citation>
    <scope>NUCLEOTIDE SEQUENCE [LARGE SCALE GENOMIC DNA]</scope>
    <source>
        <strain evidence="3">MHOM/CI/86/DAL972</strain>
    </source>
</reference>
<dbReference type="KEGG" id="tbg:TbgDal_III5110"/>